<dbReference type="PRINTS" id="PR00019">
    <property type="entry name" value="LEURICHRPT"/>
</dbReference>
<feature type="transmembrane region" description="Helical" evidence="6">
    <location>
        <begin position="645"/>
        <end position="669"/>
    </location>
</feature>
<keyword evidence="9" id="KW-1185">Reference proteome</keyword>
<dbReference type="PROSITE" id="PS51450">
    <property type="entry name" value="LRR"/>
    <property type="match status" value="4"/>
</dbReference>
<dbReference type="GO" id="GO:0005615">
    <property type="term" value="C:extracellular space"/>
    <property type="evidence" value="ECO:0007669"/>
    <property type="project" value="TreeGrafter"/>
</dbReference>
<evidence type="ECO:0000256" key="2">
    <source>
        <dbReference type="ARBA" id="ARBA00022729"/>
    </source>
</evidence>
<keyword evidence="1" id="KW-0433">Leucine-rich repeat</keyword>
<feature type="compositionally biased region" description="Basic and acidic residues" evidence="5">
    <location>
        <begin position="431"/>
        <end position="440"/>
    </location>
</feature>
<dbReference type="PANTHER" id="PTHR24373">
    <property type="entry name" value="SLIT RELATED LEUCINE-RICH REPEAT NEURONAL PROTEIN"/>
    <property type="match status" value="1"/>
</dbReference>
<dbReference type="PANTHER" id="PTHR24373:SF307">
    <property type="entry name" value="TLR4 INTERACTOR WITH LEUCINE RICH REPEATS"/>
    <property type="match status" value="1"/>
</dbReference>
<dbReference type="Pfam" id="PF13855">
    <property type="entry name" value="LRR_8"/>
    <property type="match status" value="4"/>
</dbReference>
<dbReference type="FunFam" id="3.80.10.10:FF:000169">
    <property type="entry name" value="TLR4 interactor with leucine rich repeats"/>
    <property type="match status" value="1"/>
</dbReference>
<dbReference type="AlphaFoldDB" id="A0AA88MJD5"/>
<evidence type="ECO:0008006" key="10">
    <source>
        <dbReference type="Google" id="ProtNLM"/>
    </source>
</evidence>
<dbReference type="SMART" id="SM00369">
    <property type="entry name" value="LRR_TYP"/>
    <property type="match status" value="11"/>
</dbReference>
<dbReference type="Gene3D" id="3.80.10.10">
    <property type="entry name" value="Ribonuclease Inhibitor"/>
    <property type="match status" value="2"/>
</dbReference>
<feature type="region of interest" description="Disordered" evidence="5">
    <location>
        <begin position="418"/>
        <end position="443"/>
    </location>
</feature>
<evidence type="ECO:0000256" key="6">
    <source>
        <dbReference type="SAM" id="Phobius"/>
    </source>
</evidence>
<dbReference type="InterPro" id="IPR032675">
    <property type="entry name" value="LRR_dom_sf"/>
</dbReference>
<feature type="chain" id="PRO_5041739239" description="TLR4 interactor with leucine rich repeats" evidence="7">
    <location>
        <begin position="27"/>
        <end position="745"/>
    </location>
</feature>
<protein>
    <recommendedName>
        <fullName evidence="10">TLR4 interactor with leucine rich repeats</fullName>
    </recommendedName>
</protein>
<proteinExistence type="predicted"/>
<evidence type="ECO:0000313" key="9">
    <source>
        <dbReference type="Proteomes" id="UP001187315"/>
    </source>
</evidence>
<keyword evidence="2 7" id="KW-0732">Signal</keyword>
<comment type="caution">
    <text evidence="8">The sequence shown here is derived from an EMBL/GenBank/DDBJ whole genome shotgun (WGS) entry which is preliminary data.</text>
</comment>
<evidence type="ECO:0000256" key="3">
    <source>
        <dbReference type="ARBA" id="ARBA00022737"/>
    </source>
</evidence>
<evidence type="ECO:0000256" key="5">
    <source>
        <dbReference type="SAM" id="MobiDB-lite"/>
    </source>
</evidence>
<evidence type="ECO:0000313" key="8">
    <source>
        <dbReference type="EMBL" id="KAK2836748.1"/>
    </source>
</evidence>
<dbReference type="InterPro" id="IPR001611">
    <property type="entry name" value="Leu-rich_rpt"/>
</dbReference>
<keyword evidence="6" id="KW-0472">Membrane</keyword>
<name>A0AA88MJD5_TACVA</name>
<dbReference type="SUPFAM" id="SSF52058">
    <property type="entry name" value="L domain-like"/>
    <property type="match status" value="1"/>
</dbReference>
<organism evidence="8 9">
    <name type="scientific">Tachysurus vachellii</name>
    <name type="common">Darkbarbel catfish</name>
    <name type="synonym">Pelteobagrus vachellii</name>
    <dbReference type="NCBI Taxonomy" id="175792"/>
    <lineage>
        <taxon>Eukaryota</taxon>
        <taxon>Metazoa</taxon>
        <taxon>Chordata</taxon>
        <taxon>Craniata</taxon>
        <taxon>Vertebrata</taxon>
        <taxon>Euteleostomi</taxon>
        <taxon>Actinopterygii</taxon>
        <taxon>Neopterygii</taxon>
        <taxon>Teleostei</taxon>
        <taxon>Ostariophysi</taxon>
        <taxon>Siluriformes</taxon>
        <taxon>Bagridae</taxon>
        <taxon>Tachysurus</taxon>
    </lineage>
</organism>
<dbReference type="GO" id="GO:0031012">
    <property type="term" value="C:extracellular matrix"/>
    <property type="evidence" value="ECO:0007669"/>
    <property type="project" value="TreeGrafter"/>
</dbReference>
<reference evidence="8" key="1">
    <citation type="submission" date="2023-08" db="EMBL/GenBank/DDBJ databases">
        <title>Pelteobagrus vachellii genome.</title>
        <authorList>
            <person name="Liu H."/>
        </authorList>
    </citation>
    <scope>NUCLEOTIDE SEQUENCE</scope>
    <source>
        <strain evidence="8">PRFRI_2022a</strain>
        <tissue evidence="8">Muscle</tissue>
    </source>
</reference>
<evidence type="ECO:0000256" key="7">
    <source>
        <dbReference type="SAM" id="SignalP"/>
    </source>
</evidence>
<dbReference type="InterPro" id="IPR050328">
    <property type="entry name" value="Dev_Immune_Receptor"/>
</dbReference>
<sequence>MAKRALSYFALWNAGALSLLLLCARAACPEFCDCPHAQHVLCANRGLRAVPESSRSVRVLGLAGNFIGNVSARALAHYGHLTRLDLQFNQIRRVHPKAFENLVELEEIYLGHNQISELHPGTFGPLKKLSVLYGNDNDIRMLTGDTFGKLDRLVRLRLDKNSIELLSESVFKHLSSLIFLHLESNQLQHIHHKAFSSLTKLQFLNLSDNKQTHLRETPLFSQLRSLVTLLLSGNRITHIGSHVFQNLKKLTKLSLSNNNILRLDNDTLKGLARLRELTIDGNKLTEIQAGVLEPLTRVERLDLSDNRITRIDPTAFSRLAHLRVLDLSNNRLRRISGGAFAANAALFQLELSGNKWKCDCRMEKLKGWMVEMRARGKLLTALVRCHHPPTLEGKYLDHVNDTELLAHRTGSRHCQVKKARGSGGQEPPGVTEERLKRGGDTEEDMVLRDAGTGHKNTPIKRKKEVKLGPATANSSSALVGTQATKMFTLTENKSSMCELNDALQNPGRAVPHRHVDHHADGSVEVMDACQFNRYIVNVSVHNITFDSATVSWSTAEDTRTVQGRTLMFRILFDRFGHAVRFPRYVYTDGSARAATLQELRADSTYITCAESVLGGALCPVAPRDHCAGFVTTSPLAESDVKLQHVTAAVVGANMLLVLLVCGVWLGNIIRRRIKTRKSSAHTHVRHMYSTRRPFRSAMATTCVSSEFSGYQSGRPLAEDGDLIQFPVDRFFDGRDDDCVMPRFSD</sequence>
<dbReference type="InterPro" id="IPR003591">
    <property type="entry name" value="Leu-rich_rpt_typical-subtyp"/>
</dbReference>
<evidence type="ECO:0000256" key="4">
    <source>
        <dbReference type="ARBA" id="ARBA00023180"/>
    </source>
</evidence>
<keyword evidence="4" id="KW-0325">Glycoprotein</keyword>
<evidence type="ECO:0000256" key="1">
    <source>
        <dbReference type="ARBA" id="ARBA00022614"/>
    </source>
</evidence>
<gene>
    <name evidence="8" type="ORF">Q7C36_014617</name>
</gene>
<dbReference type="SUPFAM" id="SSF49265">
    <property type="entry name" value="Fibronectin type III"/>
    <property type="match status" value="1"/>
</dbReference>
<keyword evidence="6" id="KW-0812">Transmembrane</keyword>
<dbReference type="InterPro" id="IPR036116">
    <property type="entry name" value="FN3_sf"/>
</dbReference>
<keyword evidence="3" id="KW-0677">Repeat</keyword>
<dbReference type="FunFam" id="3.80.10.10:FF:000770">
    <property type="entry name" value="Uncharacterized protein"/>
    <property type="match status" value="1"/>
</dbReference>
<keyword evidence="6" id="KW-1133">Transmembrane helix</keyword>
<dbReference type="Proteomes" id="UP001187315">
    <property type="component" value="Unassembled WGS sequence"/>
</dbReference>
<feature type="signal peptide" evidence="7">
    <location>
        <begin position="1"/>
        <end position="26"/>
    </location>
</feature>
<accession>A0AA88MJD5</accession>
<dbReference type="SMART" id="SM00365">
    <property type="entry name" value="LRR_SD22"/>
    <property type="match status" value="5"/>
</dbReference>
<dbReference type="EMBL" id="JAVHJS010000014">
    <property type="protein sequence ID" value="KAK2836748.1"/>
    <property type="molecule type" value="Genomic_DNA"/>
</dbReference>